<dbReference type="EMBL" id="JWIO01000010">
    <property type="protein sequence ID" value="KLL11894.1"/>
    <property type="molecule type" value="Genomic_DNA"/>
</dbReference>
<gene>
    <name evidence="1" type="ORF">FrCorBMG51_08540</name>
</gene>
<dbReference type="Proteomes" id="UP000035425">
    <property type="component" value="Unassembled WGS sequence"/>
</dbReference>
<evidence type="ECO:0000313" key="2">
    <source>
        <dbReference type="Proteomes" id="UP000035425"/>
    </source>
</evidence>
<comment type="caution">
    <text evidence="1">The sequence shown here is derived from an EMBL/GenBank/DDBJ whole genome shotgun (WGS) entry which is preliminary data.</text>
</comment>
<reference evidence="1 2" key="1">
    <citation type="submission" date="2014-12" db="EMBL/GenBank/DDBJ databases">
        <title>Frankia sp. BMG5.1 draft genome.</title>
        <authorList>
            <person name="Gtari M."/>
            <person name="Ghodhbane-Gtari F."/>
            <person name="Nouioui I."/>
            <person name="Ktari A."/>
            <person name="Hezbri K."/>
            <person name="Mimouni W."/>
            <person name="Sbissi I."/>
            <person name="Ayari A."/>
            <person name="Yamanaka T."/>
            <person name="Normand P."/>
            <person name="Tisa L.S."/>
            <person name="Boudabous A."/>
        </authorList>
    </citation>
    <scope>NUCLEOTIDE SEQUENCE [LARGE SCALE GENOMIC DNA]</scope>
    <source>
        <strain evidence="1 2">BMG5.1</strain>
    </source>
</reference>
<keyword evidence="2" id="KW-1185">Reference proteome</keyword>
<proteinExistence type="predicted"/>
<protein>
    <submittedName>
        <fullName evidence="1">Uncharacterized protein</fullName>
    </submittedName>
</protein>
<organism evidence="1 2">
    <name type="scientific">Protofrankia coriariae</name>
    <dbReference type="NCBI Taxonomy" id="1562887"/>
    <lineage>
        <taxon>Bacteria</taxon>
        <taxon>Bacillati</taxon>
        <taxon>Actinomycetota</taxon>
        <taxon>Actinomycetes</taxon>
        <taxon>Frankiales</taxon>
        <taxon>Frankiaceae</taxon>
        <taxon>Protofrankia</taxon>
    </lineage>
</organism>
<accession>A0ABR5F594</accession>
<evidence type="ECO:0000313" key="1">
    <source>
        <dbReference type="EMBL" id="KLL11894.1"/>
    </source>
</evidence>
<sequence length="158" mass="16688">MRLTVRQRLAHQARRVALTAATRVLDLVAPAEVAPALPAAVPAAVEPKPTIPALFAPGELPDVEVIDAAAVAFDRAADLARIADRGKRKARRLLDRLPDGVYGRVTVERVPSAKTTPDMEQIRADYARAGLGDVPMKPVAPTLKVTVAPAAPVELVAA</sequence>
<name>A0ABR5F594_9ACTN</name>